<sequence>VSCGGCHTMVIGLRKIEGINGLSNTQYEGNNMENSAISSVARARRRMQEGVLPPLKGMGLPPMKHNVLPTVPDDEHQQQSDLDIKEENKDEQNSLVNGEQEQSPDANNLDADTIDEKTNTEEENSAQLPKKEGRLSRFFSGLRKKKSSQALIATNELKN</sequence>
<feature type="non-terminal residue" evidence="2">
    <location>
        <position position="1"/>
    </location>
</feature>
<dbReference type="EMBL" id="CAXKWB010003534">
    <property type="protein sequence ID" value="CAL4069454.1"/>
    <property type="molecule type" value="Genomic_DNA"/>
</dbReference>
<feature type="compositionally biased region" description="Low complexity" evidence="1">
    <location>
        <begin position="52"/>
        <end position="64"/>
    </location>
</feature>
<feature type="region of interest" description="Disordered" evidence="1">
    <location>
        <begin position="52"/>
        <end position="159"/>
    </location>
</feature>
<organism evidence="2 3">
    <name type="scientific">Meganyctiphanes norvegica</name>
    <name type="common">Northern krill</name>
    <name type="synonym">Thysanopoda norvegica</name>
    <dbReference type="NCBI Taxonomy" id="48144"/>
    <lineage>
        <taxon>Eukaryota</taxon>
        <taxon>Metazoa</taxon>
        <taxon>Ecdysozoa</taxon>
        <taxon>Arthropoda</taxon>
        <taxon>Crustacea</taxon>
        <taxon>Multicrustacea</taxon>
        <taxon>Malacostraca</taxon>
        <taxon>Eumalacostraca</taxon>
        <taxon>Eucarida</taxon>
        <taxon>Euphausiacea</taxon>
        <taxon>Euphausiidae</taxon>
        <taxon>Meganyctiphanes</taxon>
    </lineage>
</organism>
<dbReference type="Proteomes" id="UP001497623">
    <property type="component" value="Unassembled WGS sequence"/>
</dbReference>
<evidence type="ECO:0000313" key="2">
    <source>
        <dbReference type="EMBL" id="CAL4069454.1"/>
    </source>
</evidence>
<dbReference type="AlphaFoldDB" id="A0AAV2Q2S4"/>
<evidence type="ECO:0000313" key="3">
    <source>
        <dbReference type="Proteomes" id="UP001497623"/>
    </source>
</evidence>
<feature type="compositionally biased region" description="Basic and acidic residues" evidence="1">
    <location>
        <begin position="73"/>
        <end position="92"/>
    </location>
</feature>
<reference evidence="2 3" key="1">
    <citation type="submission" date="2024-05" db="EMBL/GenBank/DDBJ databases">
        <authorList>
            <person name="Wallberg A."/>
        </authorList>
    </citation>
    <scope>NUCLEOTIDE SEQUENCE [LARGE SCALE GENOMIC DNA]</scope>
</reference>
<proteinExistence type="predicted"/>
<gene>
    <name evidence="2" type="ORF">MNOR_LOCUS7851</name>
</gene>
<protein>
    <submittedName>
        <fullName evidence="2">Uncharacterized protein</fullName>
    </submittedName>
</protein>
<feature type="non-terminal residue" evidence="2">
    <location>
        <position position="159"/>
    </location>
</feature>
<feature type="compositionally biased region" description="Polar residues" evidence="1">
    <location>
        <begin position="93"/>
        <end position="106"/>
    </location>
</feature>
<accession>A0AAV2Q2S4</accession>
<evidence type="ECO:0000256" key="1">
    <source>
        <dbReference type="SAM" id="MobiDB-lite"/>
    </source>
</evidence>
<keyword evidence="3" id="KW-1185">Reference proteome</keyword>
<name>A0AAV2Q2S4_MEGNR</name>
<comment type="caution">
    <text evidence="2">The sequence shown here is derived from an EMBL/GenBank/DDBJ whole genome shotgun (WGS) entry which is preliminary data.</text>
</comment>